<dbReference type="InterPro" id="IPR014747">
    <property type="entry name" value="Bac_photo_RC_H_C"/>
</dbReference>
<evidence type="ECO:0000256" key="1">
    <source>
        <dbReference type="SAM" id="MobiDB-lite"/>
    </source>
</evidence>
<dbReference type="Gene3D" id="3.90.50.10">
    <property type="entry name" value="Photosynthetic Reaction Center, subunit H, domain 2"/>
    <property type="match status" value="1"/>
</dbReference>
<comment type="caution">
    <text evidence="3">The sequence shown here is derived from an EMBL/GenBank/DDBJ whole genome shotgun (WGS) entry which is preliminary data.</text>
</comment>
<feature type="domain" description="PRC-barrel" evidence="2">
    <location>
        <begin position="9"/>
        <end position="74"/>
    </location>
</feature>
<evidence type="ECO:0000259" key="2">
    <source>
        <dbReference type="Pfam" id="PF05239"/>
    </source>
</evidence>
<feature type="compositionally biased region" description="Acidic residues" evidence="1">
    <location>
        <begin position="142"/>
        <end position="152"/>
    </location>
</feature>
<proteinExistence type="predicted"/>
<dbReference type="Pfam" id="PF05239">
    <property type="entry name" value="PRC"/>
    <property type="match status" value="1"/>
</dbReference>
<dbReference type="EMBL" id="JAQFWQ010000069">
    <property type="protein sequence ID" value="MDA2813147.1"/>
    <property type="molecule type" value="Genomic_DNA"/>
</dbReference>
<dbReference type="Proteomes" id="UP001527866">
    <property type="component" value="Unassembled WGS sequence"/>
</dbReference>
<dbReference type="RefSeq" id="WP_270687964.1">
    <property type="nucleotide sequence ID" value="NZ_JAQFWQ010000069.1"/>
</dbReference>
<dbReference type="InterPro" id="IPR027275">
    <property type="entry name" value="PRC-brl_dom"/>
</dbReference>
<evidence type="ECO:0000313" key="3">
    <source>
        <dbReference type="EMBL" id="MDA2813147.1"/>
    </source>
</evidence>
<gene>
    <name evidence="3" type="ORF">O4J56_21045</name>
</gene>
<sequence>MDAVEDYTGARRLIGHRLLDRDGTAVGRIGQVFFDDRTREPAWVTVRTGVFGTGENFVPLRGAHPVDEGLRVPFDAETIRSAPSFSVDRHISVEQEDAVFEHYGLAPEVPGPREPYRPRGRHRKPEPGEAAPAGGRRGDPGDPGEEQVDQLG</sequence>
<keyword evidence="4" id="KW-1185">Reference proteome</keyword>
<organism evidence="3 4">
    <name type="scientific">Nocardiopsis endophytica</name>
    <dbReference type="NCBI Taxonomy" id="3018445"/>
    <lineage>
        <taxon>Bacteria</taxon>
        <taxon>Bacillati</taxon>
        <taxon>Actinomycetota</taxon>
        <taxon>Actinomycetes</taxon>
        <taxon>Streptosporangiales</taxon>
        <taxon>Nocardiopsidaceae</taxon>
        <taxon>Nocardiopsis</taxon>
    </lineage>
</organism>
<feature type="region of interest" description="Disordered" evidence="1">
    <location>
        <begin position="102"/>
        <end position="152"/>
    </location>
</feature>
<evidence type="ECO:0000313" key="4">
    <source>
        <dbReference type="Proteomes" id="UP001527866"/>
    </source>
</evidence>
<accession>A0ABT4U9Y8</accession>
<dbReference type="SUPFAM" id="SSF50346">
    <property type="entry name" value="PRC-barrel domain"/>
    <property type="match status" value="1"/>
</dbReference>
<reference evidence="3 4" key="1">
    <citation type="submission" date="2023-01" db="EMBL/GenBank/DDBJ databases">
        <title>Draft genome sequence of Nocardiopsis sp. RSe5-2 isolated from halophytes.</title>
        <authorList>
            <person name="Duangmal K."/>
            <person name="Chantavorakit T."/>
        </authorList>
    </citation>
    <scope>NUCLEOTIDE SEQUENCE [LARGE SCALE GENOMIC DNA]</scope>
    <source>
        <strain evidence="3 4">RSe5-2</strain>
    </source>
</reference>
<name>A0ABT4U9Y8_9ACTN</name>
<dbReference type="InterPro" id="IPR011033">
    <property type="entry name" value="PRC_barrel-like_sf"/>
</dbReference>
<protein>
    <submittedName>
        <fullName evidence="3">PRC-barrel domain-containing protein</fullName>
    </submittedName>
</protein>